<feature type="transmembrane region" description="Helical" evidence="9">
    <location>
        <begin position="64"/>
        <end position="84"/>
    </location>
</feature>
<dbReference type="KEGG" id="dph:EHF33_18840"/>
<comment type="similarity">
    <text evidence="8">Belongs to the TsuA/YedE (TC 9.B.102) family.</text>
</comment>
<evidence type="ECO:0000256" key="5">
    <source>
        <dbReference type="ARBA" id="ARBA00022692"/>
    </source>
</evidence>
<evidence type="ECO:0000313" key="11">
    <source>
        <dbReference type="Proteomes" id="UP000276417"/>
    </source>
</evidence>
<keyword evidence="10" id="KW-0614">Plasmid</keyword>
<dbReference type="InterPro" id="IPR007272">
    <property type="entry name" value="Sulf_transp_TsuA/YedE"/>
</dbReference>
<organism evidence="10 11">
    <name type="scientific">Deinococcus psychrotolerans</name>
    <dbReference type="NCBI Taxonomy" id="2489213"/>
    <lineage>
        <taxon>Bacteria</taxon>
        <taxon>Thermotogati</taxon>
        <taxon>Deinococcota</taxon>
        <taxon>Deinococci</taxon>
        <taxon>Deinococcales</taxon>
        <taxon>Deinococcaceae</taxon>
        <taxon>Deinococcus</taxon>
    </lineage>
</organism>
<comment type="subcellular location">
    <subcellularLocation>
        <location evidence="1">Cell inner membrane</location>
        <topology evidence="1">Multi-pass membrane protein</topology>
    </subcellularLocation>
</comment>
<evidence type="ECO:0000256" key="4">
    <source>
        <dbReference type="ARBA" id="ARBA00022519"/>
    </source>
</evidence>
<gene>
    <name evidence="10" type="ORF">EHF33_18840</name>
</gene>
<geneLocation type="plasmid" evidence="10 11">
    <name>unnamed2</name>
</geneLocation>
<keyword evidence="5 9" id="KW-0812">Transmembrane</keyword>
<keyword evidence="11" id="KW-1185">Reference proteome</keyword>
<evidence type="ECO:0000256" key="6">
    <source>
        <dbReference type="ARBA" id="ARBA00022989"/>
    </source>
</evidence>
<keyword evidence="3" id="KW-1003">Cell membrane</keyword>
<dbReference type="PANTHER" id="PTHR30574:SF1">
    <property type="entry name" value="SULPHUR TRANSPORT DOMAIN-CONTAINING PROTEIN"/>
    <property type="match status" value="1"/>
</dbReference>
<evidence type="ECO:0000256" key="3">
    <source>
        <dbReference type="ARBA" id="ARBA00022475"/>
    </source>
</evidence>
<dbReference type="Proteomes" id="UP000276417">
    <property type="component" value="Plasmid unnamed2"/>
</dbReference>
<dbReference type="AlphaFoldDB" id="A0A3G8YVA6"/>
<dbReference type="EMBL" id="CP034186">
    <property type="protein sequence ID" value="AZI45136.1"/>
    <property type="molecule type" value="Genomic_DNA"/>
</dbReference>
<proteinExistence type="inferred from homology"/>
<dbReference type="Pfam" id="PF04143">
    <property type="entry name" value="Sulf_transp"/>
    <property type="match status" value="1"/>
</dbReference>
<keyword evidence="2" id="KW-0813">Transport</keyword>
<evidence type="ECO:0000313" key="10">
    <source>
        <dbReference type="EMBL" id="AZI45136.1"/>
    </source>
</evidence>
<feature type="transmembrane region" description="Helical" evidence="9">
    <location>
        <begin position="161"/>
        <end position="183"/>
    </location>
</feature>
<keyword evidence="4" id="KW-0997">Cell inner membrane</keyword>
<evidence type="ECO:0000256" key="2">
    <source>
        <dbReference type="ARBA" id="ARBA00022448"/>
    </source>
</evidence>
<feature type="transmembrane region" description="Helical" evidence="9">
    <location>
        <begin position="6"/>
        <end position="27"/>
    </location>
</feature>
<reference evidence="10 11" key="1">
    <citation type="submission" date="2018-11" db="EMBL/GenBank/DDBJ databases">
        <title>Deinococcus shelandsis sp. nov., isolated from South Shetland Islands soil of Antarctica.</title>
        <authorList>
            <person name="Tian J."/>
        </authorList>
    </citation>
    <scope>NUCLEOTIDE SEQUENCE [LARGE SCALE GENOMIC DNA]</scope>
    <source>
        <strain evidence="10 11">S14-83T</strain>
        <plasmid evidence="10 11">unnamed2</plasmid>
    </source>
</reference>
<dbReference type="OrthoDB" id="9814020at2"/>
<evidence type="ECO:0000256" key="7">
    <source>
        <dbReference type="ARBA" id="ARBA00023136"/>
    </source>
</evidence>
<accession>A0A3G8YVA6</accession>
<evidence type="ECO:0000256" key="8">
    <source>
        <dbReference type="ARBA" id="ARBA00035655"/>
    </source>
</evidence>
<protein>
    <submittedName>
        <fullName evidence="10">YeeE/YedE family protein</fullName>
    </submittedName>
</protein>
<name>A0A3G8YVA6_9DEIO</name>
<evidence type="ECO:0000256" key="9">
    <source>
        <dbReference type="SAM" id="Phobius"/>
    </source>
</evidence>
<keyword evidence="7 9" id="KW-0472">Membrane</keyword>
<dbReference type="RefSeq" id="WP_124875448.1">
    <property type="nucleotide sequence ID" value="NZ_CP034186.1"/>
</dbReference>
<evidence type="ECO:0000256" key="1">
    <source>
        <dbReference type="ARBA" id="ARBA00004429"/>
    </source>
</evidence>
<keyword evidence="6 9" id="KW-1133">Transmembrane helix</keyword>
<dbReference type="GO" id="GO:0005886">
    <property type="term" value="C:plasma membrane"/>
    <property type="evidence" value="ECO:0007669"/>
    <property type="project" value="UniProtKB-SubCell"/>
</dbReference>
<sequence>MTFFFSAWPWYISGPLIGLMVPLLLLLGNKTFGISANLRHACAILLPKNVKPSFFRYDWRGEKWNLMFAGGLILGGLLAGLIFANPEPTRLSAGAIGSLQDLGVRLSPGLVPPELLDLRRPVVWLILSLSGLLVGFGTRYGGGCTSGHAITGLSTLQFPSLVATVSFFAGGILSANILLPLLLK</sequence>
<dbReference type="PANTHER" id="PTHR30574">
    <property type="entry name" value="INNER MEMBRANE PROTEIN YEDE"/>
    <property type="match status" value="1"/>
</dbReference>